<dbReference type="PRINTS" id="PR01994">
    <property type="entry name" value="ANTIREPRESSR"/>
</dbReference>
<feature type="domain" description="Antirepressor protein ant N-terminal" evidence="1">
    <location>
        <begin position="26"/>
        <end position="136"/>
    </location>
</feature>
<name>A0A1H5GYT0_9MICC</name>
<evidence type="ECO:0000313" key="2">
    <source>
        <dbReference type="EMBL" id="SEE20866.1"/>
    </source>
</evidence>
<reference evidence="2 3" key="1">
    <citation type="submission" date="2016-10" db="EMBL/GenBank/DDBJ databases">
        <authorList>
            <person name="de Groot N.N."/>
        </authorList>
    </citation>
    <scope>NUCLEOTIDE SEQUENCE [LARGE SCALE GENOMIC DNA]</scope>
    <source>
        <strain evidence="2 3">DSM 22274</strain>
    </source>
</reference>
<evidence type="ECO:0000313" key="3">
    <source>
        <dbReference type="Proteomes" id="UP000182725"/>
    </source>
</evidence>
<dbReference type="Pfam" id="PF10547">
    <property type="entry name" value="P22_AR_N"/>
    <property type="match status" value="1"/>
</dbReference>
<protein>
    <submittedName>
        <fullName evidence="2">p22_AR N-terminal domain-containing protein</fullName>
    </submittedName>
</protein>
<organism evidence="2 3">
    <name type="scientific">Arthrobacter alpinus</name>
    <dbReference type="NCBI Taxonomy" id="656366"/>
    <lineage>
        <taxon>Bacteria</taxon>
        <taxon>Bacillati</taxon>
        <taxon>Actinomycetota</taxon>
        <taxon>Actinomycetes</taxon>
        <taxon>Micrococcales</taxon>
        <taxon>Micrococcaceae</taxon>
        <taxon>Arthrobacter</taxon>
    </lineage>
</organism>
<dbReference type="EMBL" id="FNTV01000001">
    <property type="protein sequence ID" value="SEE20866.1"/>
    <property type="molecule type" value="Genomic_DNA"/>
</dbReference>
<dbReference type="Proteomes" id="UP000182725">
    <property type="component" value="Unassembled WGS sequence"/>
</dbReference>
<dbReference type="AlphaFoldDB" id="A0A1H5GYT0"/>
<dbReference type="InterPro" id="IPR018875">
    <property type="entry name" value="Antirepressor_Ant_N"/>
</dbReference>
<evidence type="ECO:0000259" key="1">
    <source>
        <dbReference type="Pfam" id="PF10547"/>
    </source>
</evidence>
<accession>A0A1H5GYT0</accession>
<gene>
    <name evidence="2" type="ORF">SAMN04489740_0885</name>
</gene>
<proteinExistence type="predicted"/>
<sequence>MVATSHGGHHRKSIQPERNSLTTLVQIPFHGTKIIADANDGNPLVALRQSCESIGLAYSKQLQKLKNKPWAVVSLRDMTGADGKTYQMSMIDQRTMTMWLATIDVARVSEAARPILIAFQNESTDALDAYFNKGVAVNPRAGITAPNGLPKKTRDQIELLGLARGLVDQNWLEGKARIVLARALDEVPEILDSQIPLYVESYLNEKSGLTAAQAKTLRSIFGRKVSAAYKAHHGRAPQKSPGEVGSRIREINAYIEADRWLFDQVWNDDYEVLFGATFFQELSA</sequence>